<sequence>MKNIFNPRFWAVICFVTLFGLLLACDDKEVGTTSEVQLLSFGPSGVKPGDEISFIGKNLDKVTSVELTGASVPASGFVKQSPELIVLKVPNETSEGLVTLKTTQGDIISKTILSFEVAVKIDKVPAQARPGENITITGEYLNWVKSVTFAKDTTVVQFVSQKLNELVVTVPFGAETGPLVFSTGGTEPLTIETEADVVIALPAVKSFTPAVAEREKNLTITGTNLDLTMGVLFKGLAAPVTNFVSKAAGQLVVKIPKGANKGKITLVSYSGLMIESADALKFTDDLPDLAALKYAMYEDALVNSWQNWGWGATFDFANTENVRDGSAAAKVVFAGTYGALKFANGTVATAAYTTITFSIFGTPGTKDKVINVSANGGKAFPITVKEGVWTEFKLTKANLGSPATLTDLAFQEAGWAGTIFIDHVGLQ</sequence>
<dbReference type="Gene3D" id="2.60.120.430">
    <property type="entry name" value="Galactose-binding lectin"/>
    <property type="match status" value="1"/>
</dbReference>
<accession>A0ABX0UN40</accession>
<dbReference type="Pfam" id="PF01833">
    <property type="entry name" value="TIG"/>
    <property type="match status" value="1"/>
</dbReference>
<protein>
    <recommendedName>
        <fullName evidence="1">IPT/TIG domain-containing protein</fullName>
    </recommendedName>
</protein>
<keyword evidence="3" id="KW-1185">Reference proteome</keyword>
<feature type="domain" description="IPT/TIG" evidence="1">
    <location>
        <begin position="202"/>
        <end position="271"/>
    </location>
</feature>
<dbReference type="Proteomes" id="UP001179181">
    <property type="component" value="Unassembled WGS sequence"/>
</dbReference>
<comment type="caution">
    <text evidence="2">The sequence shown here is derived from an EMBL/GenBank/DDBJ whole genome shotgun (WGS) entry which is preliminary data.</text>
</comment>
<evidence type="ECO:0000313" key="3">
    <source>
        <dbReference type="Proteomes" id="UP001179181"/>
    </source>
</evidence>
<dbReference type="Gene3D" id="2.60.40.10">
    <property type="entry name" value="Immunoglobulins"/>
    <property type="match status" value="3"/>
</dbReference>
<dbReference type="InterPro" id="IPR002909">
    <property type="entry name" value="IPT_dom"/>
</dbReference>
<name>A0ABX0UN40_9BACT</name>
<evidence type="ECO:0000313" key="2">
    <source>
        <dbReference type="EMBL" id="NIJ54394.1"/>
    </source>
</evidence>
<dbReference type="InterPro" id="IPR013783">
    <property type="entry name" value="Ig-like_fold"/>
</dbReference>
<organism evidence="2 3">
    <name type="scientific">Dyadobacter arcticus</name>
    <dbReference type="NCBI Taxonomy" id="1078754"/>
    <lineage>
        <taxon>Bacteria</taxon>
        <taxon>Pseudomonadati</taxon>
        <taxon>Bacteroidota</taxon>
        <taxon>Cytophagia</taxon>
        <taxon>Cytophagales</taxon>
        <taxon>Spirosomataceae</taxon>
        <taxon>Dyadobacter</taxon>
    </lineage>
</organism>
<proteinExistence type="predicted"/>
<dbReference type="SUPFAM" id="SSF81296">
    <property type="entry name" value="E set domains"/>
    <property type="match status" value="1"/>
</dbReference>
<reference evidence="2 3" key="1">
    <citation type="submission" date="2020-03" db="EMBL/GenBank/DDBJ databases">
        <title>Genomic Encyclopedia of Type Strains, Phase IV (KMG-IV): sequencing the most valuable type-strain genomes for metagenomic binning, comparative biology and taxonomic classification.</title>
        <authorList>
            <person name="Goeker M."/>
        </authorList>
    </citation>
    <scope>NUCLEOTIDE SEQUENCE [LARGE SCALE GENOMIC DNA]</scope>
    <source>
        <strain evidence="2 3">DSM 102865</strain>
    </source>
</reference>
<dbReference type="PROSITE" id="PS51257">
    <property type="entry name" value="PROKAR_LIPOPROTEIN"/>
    <property type="match status" value="1"/>
</dbReference>
<dbReference type="RefSeq" id="WP_167272508.1">
    <property type="nucleotide sequence ID" value="NZ_JAASQJ010000003.1"/>
</dbReference>
<gene>
    <name evidence="2" type="ORF">FHS68_003576</name>
</gene>
<dbReference type="InterPro" id="IPR014756">
    <property type="entry name" value="Ig_E-set"/>
</dbReference>
<dbReference type="EMBL" id="JAASQJ010000003">
    <property type="protein sequence ID" value="NIJ54394.1"/>
    <property type="molecule type" value="Genomic_DNA"/>
</dbReference>
<evidence type="ECO:0000259" key="1">
    <source>
        <dbReference type="Pfam" id="PF01833"/>
    </source>
</evidence>